<protein>
    <recommendedName>
        <fullName evidence="1">Transglycosylase SLT domain-containing protein</fullName>
    </recommendedName>
</protein>
<dbReference type="Proteomes" id="UP001055955">
    <property type="component" value="Chromosome"/>
</dbReference>
<dbReference type="SUPFAM" id="SSF53955">
    <property type="entry name" value="Lysozyme-like"/>
    <property type="match status" value="1"/>
</dbReference>
<dbReference type="InterPro" id="IPR045795">
    <property type="entry name" value="SLT_4"/>
</dbReference>
<proteinExistence type="predicted"/>
<reference evidence="2 3" key="1">
    <citation type="journal article" date="2022" name="Nat. Microbiol.">
        <title>The microbiome of a bacterivorous marine choanoflagellate contains a resource-demanding obligate bacterial associate.</title>
        <authorList>
            <person name="Needham D.M."/>
            <person name="Poirier C."/>
            <person name="Bachy C."/>
            <person name="George E.E."/>
            <person name="Wilken S."/>
            <person name="Yung C.C.M."/>
            <person name="Limardo A.J."/>
            <person name="Morando M."/>
            <person name="Sudek L."/>
            <person name="Malmstrom R.R."/>
            <person name="Keeling P.J."/>
            <person name="Santoro A.E."/>
            <person name="Worden A.Z."/>
        </authorList>
    </citation>
    <scope>NUCLEOTIDE SEQUENCE [LARGE SCALE GENOMIC DNA]</scope>
    <source>
        <strain evidence="2 3">Comchoano-1</strain>
    </source>
</reference>
<dbReference type="Pfam" id="PF19489">
    <property type="entry name" value="SLT_4"/>
    <property type="match status" value="1"/>
</dbReference>
<dbReference type="RefSeq" id="WP_258568754.1">
    <property type="nucleotide sequence ID" value="NZ_CP092900.1"/>
</dbReference>
<sequence length="191" mass="22521">MNFNILFTLCSVLILSGCSDRQFQANVYENDICRVIHANPGWAEKLKQVQKRYGIEPNVVLSVISHESSFRSHARAQRSYFWGVIPYRRESSFGYGQVKDETWQWYLSKNPGYFRSRTSFRDTSVFIGWYYQQYLKKAPESRVSAYDFYIAYRNGLGGYEDESVMDEWMIGKCSSVQELSDRYRTMLLECM</sequence>
<accession>A0ABY5DLI6</accession>
<organism evidence="2 3">
    <name type="scientific">Candidatus Comchoanobacter bicostacola</name>
    <dbReference type="NCBI Taxonomy" id="2919598"/>
    <lineage>
        <taxon>Bacteria</taxon>
        <taxon>Pseudomonadati</taxon>
        <taxon>Pseudomonadota</taxon>
        <taxon>Gammaproteobacteria</taxon>
        <taxon>Candidatus Comchoanobacterales</taxon>
        <taxon>Candidatus Comchoanobacteraceae</taxon>
        <taxon>Candidatus Comchoanobacter</taxon>
    </lineage>
</organism>
<name>A0ABY5DLI6_9GAMM</name>
<dbReference type="InterPro" id="IPR023346">
    <property type="entry name" value="Lysozyme-like_dom_sf"/>
</dbReference>
<feature type="domain" description="Transglycosylase SLT" evidence="1">
    <location>
        <begin position="7"/>
        <end position="190"/>
    </location>
</feature>
<evidence type="ECO:0000313" key="3">
    <source>
        <dbReference type="Proteomes" id="UP001055955"/>
    </source>
</evidence>
<dbReference type="Gene3D" id="1.10.530.10">
    <property type="match status" value="1"/>
</dbReference>
<evidence type="ECO:0000313" key="2">
    <source>
        <dbReference type="EMBL" id="UTC24965.1"/>
    </source>
</evidence>
<keyword evidence="3" id="KW-1185">Reference proteome</keyword>
<dbReference type="EMBL" id="CP092900">
    <property type="protein sequence ID" value="UTC24965.1"/>
    <property type="molecule type" value="Genomic_DNA"/>
</dbReference>
<gene>
    <name evidence="2" type="ORF">MMH89_02230</name>
</gene>
<evidence type="ECO:0000259" key="1">
    <source>
        <dbReference type="Pfam" id="PF19489"/>
    </source>
</evidence>